<dbReference type="Proteomes" id="UP001179614">
    <property type="component" value="Chromosome"/>
</dbReference>
<proteinExistence type="predicted"/>
<evidence type="ECO:0000313" key="1">
    <source>
        <dbReference type="EMBL" id="WBL77937.1"/>
    </source>
</evidence>
<evidence type="ECO:0008006" key="3">
    <source>
        <dbReference type="Google" id="ProtNLM"/>
    </source>
</evidence>
<reference evidence="1" key="1">
    <citation type="submission" date="2021-12" db="EMBL/GenBank/DDBJ databases">
        <title>Bradyrhizobium xenonodulans sp. nov.</title>
        <authorList>
            <person name="Claassens R."/>
            <person name="Venter S.N."/>
            <person name="Beukes C.W."/>
            <person name="Stepkowski T."/>
            <person name="Steenkamp E.T."/>
        </authorList>
    </citation>
    <scope>NUCLEOTIDE SEQUENCE</scope>
    <source>
        <strain evidence="1">14AB</strain>
    </source>
</reference>
<dbReference type="RefSeq" id="WP_270163228.1">
    <property type="nucleotide sequence ID" value="NZ_CP089391.1"/>
</dbReference>
<accession>A0ABY7MKP1</accession>
<sequence>MTTTLPARATALRERLARLDKLGSSVAEAGDLEGLRGDLAGRAEKLGTHLTNQVRLVDAAIAVPPPASLLAARKRAGGILERFRAQPKASTLKRAQAWRSMLDEIDTASRDLASAVMAAWRAYRQHVFAGDAPAVIRSRLARTKANDAAFNEYQRLFDRLKAAFETLPADRAAIDRVKELAADLEAVAQNFDFAVPAAVKQFLEAVLSVSGAPLALLTPEVVNWLKENDSFDNYRVSAKGRG</sequence>
<protein>
    <recommendedName>
        <fullName evidence="3">CHAD domain-containing protein</fullName>
    </recommendedName>
</protein>
<gene>
    <name evidence="1" type="ORF">I3J27_33980</name>
</gene>
<dbReference type="EMBL" id="CP089391">
    <property type="protein sequence ID" value="WBL77937.1"/>
    <property type="molecule type" value="Genomic_DNA"/>
</dbReference>
<evidence type="ECO:0000313" key="2">
    <source>
        <dbReference type="Proteomes" id="UP001179614"/>
    </source>
</evidence>
<organism evidence="1 2">
    <name type="scientific">Bradyrhizobium xenonodulans</name>
    <dbReference type="NCBI Taxonomy" id="2736875"/>
    <lineage>
        <taxon>Bacteria</taxon>
        <taxon>Pseudomonadati</taxon>
        <taxon>Pseudomonadota</taxon>
        <taxon>Alphaproteobacteria</taxon>
        <taxon>Hyphomicrobiales</taxon>
        <taxon>Nitrobacteraceae</taxon>
        <taxon>Bradyrhizobium</taxon>
    </lineage>
</organism>
<name>A0ABY7MKP1_9BRAD</name>
<keyword evidence="2" id="KW-1185">Reference proteome</keyword>